<dbReference type="InterPro" id="IPR021153">
    <property type="entry name" value="HrcA_C"/>
</dbReference>
<keyword evidence="4" id="KW-0804">Transcription</keyword>
<evidence type="ECO:0000313" key="6">
    <source>
        <dbReference type="EMBL" id="SUZ81665.1"/>
    </source>
</evidence>
<reference evidence="6" key="1">
    <citation type="submission" date="2018-05" db="EMBL/GenBank/DDBJ databases">
        <authorList>
            <person name="Lanie J.A."/>
            <person name="Ng W.-L."/>
            <person name="Kazmierczak K.M."/>
            <person name="Andrzejewski T.M."/>
            <person name="Davidsen T.M."/>
            <person name="Wayne K.J."/>
            <person name="Tettelin H."/>
            <person name="Glass J.I."/>
            <person name="Rusch D."/>
            <person name="Podicherti R."/>
            <person name="Tsui H.-C.T."/>
            <person name="Winkler M.E."/>
        </authorList>
    </citation>
    <scope>NUCLEOTIDE SEQUENCE</scope>
</reference>
<evidence type="ECO:0000256" key="3">
    <source>
        <dbReference type="ARBA" id="ARBA00023016"/>
    </source>
</evidence>
<dbReference type="SUPFAM" id="SSF55781">
    <property type="entry name" value="GAF domain-like"/>
    <property type="match status" value="1"/>
</dbReference>
<evidence type="ECO:0000259" key="5">
    <source>
        <dbReference type="Pfam" id="PF01628"/>
    </source>
</evidence>
<keyword evidence="1" id="KW-0678">Repressor</keyword>
<dbReference type="InterPro" id="IPR002571">
    <property type="entry name" value="HrcA"/>
</dbReference>
<proteinExistence type="inferred from homology"/>
<dbReference type="InterPro" id="IPR029016">
    <property type="entry name" value="GAF-like_dom_sf"/>
</dbReference>
<dbReference type="EMBL" id="UINC01001477">
    <property type="protein sequence ID" value="SUZ81665.1"/>
    <property type="molecule type" value="Genomic_DNA"/>
</dbReference>
<gene>
    <name evidence="6" type="ORF">METZ01_LOCUS34519</name>
</gene>
<dbReference type="PANTHER" id="PTHR34824:SF1">
    <property type="entry name" value="HEAT-INDUCIBLE TRANSCRIPTION REPRESSOR HRCA"/>
    <property type="match status" value="1"/>
</dbReference>
<accession>A0A381QQM3</accession>
<dbReference type="Gene3D" id="3.30.450.40">
    <property type="match status" value="1"/>
</dbReference>
<dbReference type="GO" id="GO:0045892">
    <property type="term" value="P:negative regulation of DNA-templated transcription"/>
    <property type="evidence" value="ECO:0007669"/>
    <property type="project" value="TreeGrafter"/>
</dbReference>
<sequence length="343" mass="38613">MSTIKLPALNDRETTILSAIIEKYIESGIPVSSGYIKKYCGLNLSPATIRTVMAALEQKGLLTHFHTSGGRVPTDVGYRFYVNATHEIIGSYDPFSDNMKQELLTIVNNVDELLNATVLMLAKVSRMFGVISVSGYQRSILTDIELVSLEGNRMMLVLALDTGLVKSIVLNLDLDIQPNLVAKITQVLKDRLIGYSLKEIQSTIRVRLNDIEMYSHELVQVLVNDCDKYFDLNRNESIYTSSYDILLEQPEFQDLTSFQRLLPALDKEYLNQHFQENFNAHSGHTLIGTENEDELLNDCSIITTEFNSDIIKGRIGVLGPKRIPYLTVQSIIEKFAEIIQSAL</sequence>
<dbReference type="Gene3D" id="1.10.10.10">
    <property type="entry name" value="Winged helix-like DNA-binding domain superfamily/Winged helix DNA-binding domain"/>
    <property type="match status" value="1"/>
</dbReference>
<dbReference type="InterPro" id="IPR036388">
    <property type="entry name" value="WH-like_DNA-bd_sf"/>
</dbReference>
<dbReference type="GO" id="GO:0003677">
    <property type="term" value="F:DNA binding"/>
    <property type="evidence" value="ECO:0007669"/>
    <property type="project" value="InterPro"/>
</dbReference>
<feature type="domain" description="Heat-inducible transcription repressor HrcA C-terminal" evidence="5">
    <location>
        <begin position="111"/>
        <end position="326"/>
    </location>
</feature>
<dbReference type="AlphaFoldDB" id="A0A381QQM3"/>
<dbReference type="NCBIfam" id="TIGR00331">
    <property type="entry name" value="hrcA"/>
    <property type="match status" value="1"/>
</dbReference>
<protein>
    <recommendedName>
        <fullName evidence="5">Heat-inducible transcription repressor HrcA C-terminal domain-containing protein</fullName>
    </recommendedName>
</protein>
<organism evidence="6">
    <name type="scientific">marine metagenome</name>
    <dbReference type="NCBI Taxonomy" id="408172"/>
    <lineage>
        <taxon>unclassified sequences</taxon>
        <taxon>metagenomes</taxon>
        <taxon>ecological metagenomes</taxon>
    </lineage>
</organism>
<dbReference type="SUPFAM" id="SSF46785">
    <property type="entry name" value="Winged helix' DNA-binding domain"/>
    <property type="match status" value="1"/>
</dbReference>
<evidence type="ECO:0000256" key="2">
    <source>
        <dbReference type="ARBA" id="ARBA00023015"/>
    </source>
</evidence>
<dbReference type="PANTHER" id="PTHR34824">
    <property type="entry name" value="HEAT-INDUCIBLE TRANSCRIPTION REPRESSOR HRCA"/>
    <property type="match status" value="1"/>
</dbReference>
<name>A0A381QQM3_9ZZZZ</name>
<dbReference type="HAMAP" id="MF_00081">
    <property type="entry name" value="HrcA"/>
    <property type="match status" value="1"/>
</dbReference>
<dbReference type="Pfam" id="PF01628">
    <property type="entry name" value="HrcA"/>
    <property type="match status" value="1"/>
</dbReference>
<evidence type="ECO:0000256" key="4">
    <source>
        <dbReference type="ARBA" id="ARBA00023163"/>
    </source>
</evidence>
<dbReference type="InterPro" id="IPR023120">
    <property type="entry name" value="WHTH_transcript_rep_HrcA_IDD"/>
</dbReference>
<keyword evidence="3" id="KW-0346">Stress response</keyword>
<dbReference type="PIRSF" id="PIRSF005485">
    <property type="entry name" value="HrcA"/>
    <property type="match status" value="1"/>
</dbReference>
<dbReference type="Gene3D" id="3.30.390.60">
    <property type="entry name" value="Heat-inducible transcription repressor hrca homolog, domain 3"/>
    <property type="match status" value="1"/>
</dbReference>
<keyword evidence="2" id="KW-0805">Transcription regulation</keyword>
<dbReference type="InterPro" id="IPR036390">
    <property type="entry name" value="WH_DNA-bd_sf"/>
</dbReference>
<evidence type="ECO:0000256" key="1">
    <source>
        <dbReference type="ARBA" id="ARBA00022491"/>
    </source>
</evidence>